<dbReference type="HAMAP" id="MF_00260">
    <property type="entry name" value="Porphobil_deam"/>
    <property type="match status" value="1"/>
</dbReference>
<dbReference type="PIRSF" id="PIRSF001438">
    <property type="entry name" value="4pyrrol_synth_OHMeBilane_synth"/>
    <property type="match status" value="1"/>
</dbReference>
<dbReference type="PRINTS" id="PR00151">
    <property type="entry name" value="PORPHBDMNASE"/>
</dbReference>
<dbReference type="SUPFAM" id="SSF54782">
    <property type="entry name" value="Porphobilinogen deaminase (hydroxymethylbilane synthase), C-terminal domain"/>
    <property type="match status" value="1"/>
</dbReference>
<dbReference type="InterPro" id="IPR022418">
    <property type="entry name" value="Porphobilinogen_deaminase_C"/>
</dbReference>
<evidence type="ECO:0000256" key="4">
    <source>
        <dbReference type="ARBA" id="ARBA00023244"/>
    </source>
</evidence>
<sequence length="343" mass="34343">MSTPLRLGTRASALALAQSGQVGREIAAHLPGSDGEVELVHVSTHGDRDRVSPLAQIGGTGVFVTAVREALLAGEVDAIVHSAKDLPTAAVPGIDIACIPAREDVRDALCARDGLTLETLPEGASIGTGSPRRAAQLLAARPDLRIVAIRGNIDTRLARALGPDADLDAVVLAAAGLRRLGRGDAISELIDPSVMLPAPAQGALAVERRTEEGEDLAAAMAAVDDPATRAAVTAERALLRTLEAGCSAPVAALGEITAAPRGAITAAPHGDGEHPVGAALRLRALAIMPDGSRSFPGELSAPIDLAADRGAIEAVASRLGADLAALLLADGAGAVLGAPGGAA</sequence>
<feature type="domain" description="Porphobilinogen deaminase C-terminal" evidence="8">
    <location>
        <begin position="231"/>
        <end position="301"/>
    </location>
</feature>
<feature type="modified residue" description="S-(dipyrrolylmethanemethyl)cysteine" evidence="6">
    <location>
        <position position="246"/>
    </location>
</feature>
<proteinExistence type="inferred from homology"/>
<evidence type="ECO:0000259" key="8">
    <source>
        <dbReference type="Pfam" id="PF03900"/>
    </source>
</evidence>
<evidence type="ECO:0000313" key="9">
    <source>
        <dbReference type="EMBL" id="MCL6422472.1"/>
    </source>
</evidence>
<evidence type="ECO:0000256" key="1">
    <source>
        <dbReference type="ARBA" id="ARBA00002869"/>
    </source>
</evidence>
<dbReference type="PROSITE" id="PS00533">
    <property type="entry name" value="PORPHOBILINOGEN_DEAM"/>
    <property type="match status" value="1"/>
</dbReference>
<evidence type="ECO:0000256" key="3">
    <source>
        <dbReference type="ARBA" id="ARBA00022679"/>
    </source>
</evidence>
<comment type="caution">
    <text evidence="9">The sequence shown here is derived from an EMBL/GenBank/DDBJ whole genome shotgun (WGS) entry which is preliminary data.</text>
</comment>
<comment type="cofactor">
    <cofactor evidence="6">
        <name>dipyrromethane</name>
        <dbReference type="ChEBI" id="CHEBI:60342"/>
    </cofactor>
    <text evidence="6">Binds 1 dipyrromethane group covalently.</text>
</comment>
<dbReference type="NCBIfam" id="TIGR00212">
    <property type="entry name" value="hemC"/>
    <property type="match status" value="1"/>
</dbReference>
<dbReference type="GO" id="GO:0004418">
    <property type="term" value="F:hydroxymethylbilane synthase activity"/>
    <property type="evidence" value="ECO:0007669"/>
    <property type="project" value="UniProtKB-EC"/>
</dbReference>
<comment type="subunit">
    <text evidence="6">Monomer.</text>
</comment>
<name>A0ABT0QXQ9_9MICO</name>
<dbReference type="EMBL" id="JAKNCJ010000001">
    <property type="protein sequence ID" value="MCL6422472.1"/>
    <property type="molecule type" value="Genomic_DNA"/>
</dbReference>
<dbReference type="PANTHER" id="PTHR11557">
    <property type="entry name" value="PORPHOBILINOGEN DEAMINASE"/>
    <property type="match status" value="1"/>
</dbReference>
<dbReference type="Gene3D" id="3.30.160.40">
    <property type="entry name" value="Porphobilinogen deaminase, C-terminal domain"/>
    <property type="match status" value="1"/>
</dbReference>
<accession>A0ABT0QXQ9</accession>
<dbReference type="InterPro" id="IPR000860">
    <property type="entry name" value="HemC"/>
</dbReference>
<reference evidence="9" key="1">
    <citation type="submission" date="2022-02" db="EMBL/GenBank/DDBJ databases">
        <authorList>
            <person name="Lee M."/>
            <person name="Kim S.-J."/>
            <person name="Jung M.-Y."/>
        </authorList>
    </citation>
    <scope>NUCLEOTIDE SEQUENCE</scope>
    <source>
        <strain evidence="9">JHP9</strain>
    </source>
</reference>
<dbReference type="EC" id="2.5.1.61" evidence="6"/>
<dbReference type="Pfam" id="PF01379">
    <property type="entry name" value="Porphobil_deam"/>
    <property type="match status" value="1"/>
</dbReference>
<comment type="function">
    <text evidence="1 6">Tetrapolymerization of the monopyrrole PBG into the hydroxymethylbilane pre-uroporphyrinogen in several discrete steps.</text>
</comment>
<evidence type="ECO:0000256" key="5">
    <source>
        <dbReference type="ARBA" id="ARBA00048169"/>
    </source>
</evidence>
<dbReference type="RefSeq" id="WP_249736571.1">
    <property type="nucleotide sequence ID" value="NZ_JAKNCJ010000001.1"/>
</dbReference>
<dbReference type="Pfam" id="PF03900">
    <property type="entry name" value="Porphobil_deamC"/>
    <property type="match status" value="1"/>
</dbReference>
<organism evidence="9 10">
    <name type="scientific">Brachybacterium equifaecis</name>
    <dbReference type="NCBI Taxonomy" id="2910770"/>
    <lineage>
        <taxon>Bacteria</taxon>
        <taxon>Bacillati</taxon>
        <taxon>Actinomycetota</taxon>
        <taxon>Actinomycetes</taxon>
        <taxon>Micrococcales</taxon>
        <taxon>Dermabacteraceae</taxon>
        <taxon>Brachybacterium</taxon>
    </lineage>
</organism>
<gene>
    <name evidence="6 9" type="primary">hemC</name>
    <name evidence="9" type="ORF">Bequi_03575</name>
</gene>
<comment type="miscellaneous">
    <text evidence="6">The porphobilinogen subunits are added to the dipyrromethane group.</text>
</comment>
<dbReference type="SUPFAM" id="SSF53850">
    <property type="entry name" value="Periplasmic binding protein-like II"/>
    <property type="match status" value="1"/>
</dbReference>
<dbReference type="InterPro" id="IPR022419">
    <property type="entry name" value="Porphobilin_deaminase_cofac_BS"/>
</dbReference>
<comment type="similarity">
    <text evidence="2 6">Belongs to the HMBS family.</text>
</comment>
<evidence type="ECO:0000313" key="10">
    <source>
        <dbReference type="Proteomes" id="UP001203761"/>
    </source>
</evidence>
<dbReference type="InterPro" id="IPR022417">
    <property type="entry name" value="Porphobilin_deaminase_N"/>
</dbReference>
<dbReference type="PANTHER" id="PTHR11557:SF0">
    <property type="entry name" value="PORPHOBILINOGEN DEAMINASE"/>
    <property type="match status" value="1"/>
</dbReference>
<dbReference type="Gene3D" id="3.40.190.10">
    <property type="entry name" value="Periplasmic binding protein-like II"/>
    <property type="match status" value="2"/>
</dbReference>
<protein>
    <recommendedName>
        <fullName evidence="6">Porphobilinogen deaminase</fullName>
        <shortName evidence="6">PBG</shortName>
        <ecNumber evidence="6">2.5.1.61</ecNumber>
    </recommendedName>
    <alternativeName>
        <fullName evidence="6">Hydroxymethylbilane synthase</fullName>
        <shortName evidence="6">HMBS</shortName>
    </alternativeName>
    <alternativeName>
        <fullName evidence="6">Pre-uroporphyrinogen synthase</fullName>
    </alternativeName>
</protein>
<evidence type="ECO:0000259" key="7">
    <source>
        <dbReference type="Pfam" id="PF01379"/>
    </source>
</evidence>
<evidence type="ECO:0000256" key="6">
    <source>
        <dbReference type="HAMAP-Rule" id="MF_00260"/>
    </source>
</evidence>
<dbReference type="InterPro" id="IPR036803">
    <property type="entry name" value="Porphobilinogen_deaminase_C_sf"/>
</dbReference>
<evidence type="ECO:0000256" key="2">
    <source>
        <dbReference type="ARBA" id="ARBA00005638"/>
    </source>
</evidence>
<feature type="domain" description="Porphobilinogen deaminase N-terminal" evidence="7">
    <location>
        <begin position="5"/>
        <end position="212"/>
    </location>
</feature>
<keyword evidence="3 6" id="KW-0808">Transferase</keyword>
<keyword evidence="10" id="KW-1185">Reference proteome</keyword>
<keyword evidence="4 6" id="KW-0627">Porphyrin biosynthesis</keyword>
<dbReference type="Proteomes" id="UP001203761">
    <property type="component" value="Unassembled WGS sequence"/>
</dbReference>
<comment type="catalytic activity">
    <reaction evidence="5 6">
        <text>4 porphobilinogen + H2O = hydroxymethylbilane + 4 NH4(+)</text>
        <dbReference type="Rhea" id="RHEA:13185"/>
        <dbReference type="ChEBI" id="CHEBI:15377"/>
        <dbReference type="ChEBI" id="CHEBI:28938"/>
        <dbReference type="ChEBI" id="CHEBI:57845"/>
        <dbReference type="ChEBI" id="CHEBI:58126"/>
        <dbReference type="EC" id="2.5.1.61"/>
    </reaction>
</comment>